<reference evidence="1 2" key="1">
    <citation type="submission" date="2023-09" db="EMBL/GenBank/DDBJ databases">
        <title>Nesidiocoris tenuis whole genome shotgun sequence.</title>
        <authorList>
            <person name="Shibata T."/>
            <person name="Shimoda M."/>
            <person name="Kobayashi T."/>
            <person name="Uehara T."/>
        </authorList>
    </citation>
    <scope>NUCLEOTIDE SEQUENCE [LARGE SCALE GENOMIC DNA]</scope>
    <source>
        <strain evidence="1 2">Japan</strain>
    </source>
</reference>
<proteinExistence type="predicted"/>
<keyword evidence="2" id="KW-1185">Reference proteome</keyword>
<gene>
    <name evidence="1" type="ORF">NTJ_07843</name>
</gene>
<evidence type="ECO:0000313" key="2">
    <source>
        <dbReference type="Proteomes" id="UP001307889"/>
    </source>
</evidence>
<dbReference type="Proteomes" id="UP001307889">
    <property type="component" value="Chromosome 5"/>
</dbReference>
<organism evidence="1 2">
    <name type="scientific">Nesidiocoris tenuis</name>
    <dbReference type="NCBI Taxonomy" id="355587"/>
    <lineage>
        <taxon>Eukaryota</taxon>
        <taxon>Metazoa</taxon>
        <taxon>Ecdysozoa</taxon>
        <taxon>Arthropoda</taxon>
        <taxon>Hexapoda</taxon>
        <taxon>Insecta</taxon>
        <taxon>Pterygota</taxon>
        <taxon>Neoptera</taxon>
        <taxon>Paraneoptera</taxon>
        <taxon>Hemiptera</taxon>
        <taxon>Heteroptera</taxon>
        <taxon>Panheteroptera</taxon>
        <taxon>Cimicomorpha</taxon>
        <taxon>Miridae</taxon>
        <taxon>Dicyphina</taxon>
        <taxon>Nesidiocoris</taxon>
    </lineage>
</organism>
<accession>A0ABN7AS54</accession>
<evidence type="ECO:0000313" key="1">
    <source>
        <dbReference type="EMBL" id="BES95034.1"/>
    </source>
</evidence>
<dbReference type="EMBL" id="AP028913">
    <property type="protein sequence ID" value="BES95034.1"/>
    <property type="molecule type" value="Genomic_DNA"/>
</dbReference>
<protein>
    <submittedName>
        <fullName evidence="1">Uncharacterized protein</fullName>
    </submittedName>
</protein>
<name>A0ABN7AS54_9HEMI</name>
<sequence length="89" mass="10010">MSTCRPTRIVTAAEDLGRAVSTRLISSYRTGKGFQLDIAFARSTLGLLPYLDFNLRMVRKLEGKRADTGLLHELSCHELSCNASYWNLM</sequence>